<dbReference type="EMBL" id="JAPDFR010000007">
    <property type="protein sequence ID" value="KAK0384913.1"/>
    <property type="molecule type" value="Genomic_DNA"/>
</dbReference>
<dbReference type="AlphaFoldDB" id="A0AA39GDW9"/>
<reference evidence="3" key="1">
    <citation type="submission" date="2022-10" db="EMBL/GenBank/DDBJ databases">
        <title>Determination and structural analysis of whole genome sequence of Sarocladium strictum F4-1.</title>
        <authorList>
            <person name="Hu L."/>
            <person name="Jiang Y."/>
        </authorList>
    </citation>
    <scope>NUCLEOTIDE SEQUENCE</scope>
    <source>
        <strain evidence="3">F4-1</strain>
    </source>
</reference>
<accession>A0AA39GDW9</accession>
<keyword evidence="2" id="KW-0812">Transmembrane</keyword>
<keyword evidence="4" id="KW-1185">Reference proteome</keyword>
<keyword evidence="2" id="KW-1133">Transmembrane helix</keyword>
<keyword evidence="2" id="KW-0472">Membrane</keyword>
<comment type="caution">
    <text evidence="3">The sequence shown here is derived from an EMBL/GenBank/DDBJ whole genome shotgun (WGS) entry which is preliminary data.</text>
</comment>
<evidence type="ECO:0000313" key="4">
    <source>
        <dbReference type="Proteomes" id="UP001175261"/>
    </source>
</evidence>
<dbReference type="GO" id="GO:0051787">
    <property type="term" value="F:misfolded protein binding"/>
    <property type="evidence" value="ECO:0007669"/>
    <property type="project" value="TreeGrafter"/>
</dbReference>
<dbReference type="InterPro" id="IPR011990">
    <property type="entry name" value="TPR-like_helical_dom_sf"/>
</dbReference>
<dbReference type="CDD" id="cd24145">
    <property type="entry name" value="Mgr3-like"/>
    <property type="match status" value="1"/>
</dbReference>
<proteinExistence type="predicted"/>
<dbReference type="InterPro" id="IPR040201">
    <property type="entry name" value="Mrg3-like"/>
</dbReference>
<gene>
    <name evidence="3" type="ORF">NLU13_7392</name>
</gene>
<dbReference type="InterPro" id="IPR019734">
    <property type="entry name" value="TPR_rpt"/>
</dbReference>
<evidence type="ECO:0000256" key="2">
    <source>
        <dbReference type="SAM" id="Phobius"/>
    </source>
</evidence>
<feature type="region of interest" description="Disordered" evidence="1">
    <location>
        <begin position="252"/>
        <end position="277"/>
    </location>
</feature>
<evidence type="ECO:0000256" key="1">
    <source>
        <dbReference type="SAM" id="MobiDB-lite"/>
    </source>
</evidence>
<dbReference type="SMART" id="SM00028">
    <property type="entry name" value="TPR"/>
    <property type="match status" value="2"/>
</dbReference>
<protein>
    <submittedName>
        <fullName evidence="3">Uncharacterized protein</fullName>
    </submittedName>
</protein>
<dbReference type="PANTHER" id="PTHR28142:SF1">
    <property type="entry name" value="MITOCHONDRIAL INNER MEMBRANE I-AAA PROTEASE SUPERCOMPLEX SUBUNIT MGR3-RELATED"/>
    <property type="match status" value="1"/>
</dbReference>
<sequence>MSVSVLASLRPLNGACLASAKMGVLSIRVIPRGAPSFSVRATVPIQPLSRRFSSRVDPTQTDQKIAPKPVQTPVSFRQFVGRLLAASLRNMGRTLTPSALRKAYRESPAQIGGTLAFLLLGAIFCGVILTKFFRDFYNPYFSAFPEPVANSLRRAIYYTNYKPDPELALKYYKKALDETKEIGMHPFSDEVLGIRIQVSAWLEKIGNYKSAIEVLEGLLSDCTRWVESMEQLVAEGKINAAGRLVKSLLPGTEAAQDGQGSEDASGKKTDDEPPETLWRTRERVLAKAVSISTKLGETYASEHVLNPEKSHEHLLWAVETALKEFARRRQDGARPGEQSWLTPTETGGAMESLGNDYERKGQFHLAIPLFFQALRLCDSPCHRATIMNNLAASFAQFPLYSPTATSDGAVVTPEALKQLLDSSMPTSRQDCLEAGLNWVRNAYQHGKDVKGEERTPECDEACAVALYNWGDIARMLGKPEMARKKYEQAIEMSTKMEFAEGVRNAQEGLKKLASAAPSAS</sequence>
<name>A0AA39GDW9_SARSR</name>
<organism evidence="3 4">
    <name type="scientific">Sarocladium strictum</name>
    <name type="common">Black bundle disease fungus</name>
    <name type="synonym">Acremonium strictum</name>
    <dbReference type="NCBI Taxonomy" id="5046"/>
    <lineage>
        <taxon>Eukaryota</taxon>
        <taxon>Fungi</taxon>
        <taxon>Dikarya</taxon>
        <taxon>Ascomycota</taxon>
        <taxon>Pezizomycotina</taxon>
        <taxon>Sordariomycetes</taxon>
        <taxon>Hypocreomycetidae</taxon>
        <taxon>Hypocreales</taxon>
        <taxon>Sarocladiaceae</taxon>
        <taxon>Sarocladium</taxon>
    </lineage>
</organism>
<feature type="transmembrane region" description="Helical" evidence="2">
    <location>
        <begin position="111"/>
        <end position="133"/>
    </location>
</feature>
<evidence type="ECO:0000313" key="3">
    <source>
        <dbReference type="EMBL" id="KAK0384913.1"/>
    </source>
</evidence>
<dbReference type="SUPFAM" id="SSF48452">
    <property type="entry name" value="TPR-like"/>
    <property type="match status" value="1"/>
</dbReference>
<dbReference type="GO" id="GO:0006515">
    <property type="term" value="P:protein quality control for misfolded or incompletely synthesized proteins"/>
    <property type="evidence" value="ECO:0007669"/>
    <property type="project" value="TreeGrafter"/>
</dbReference>
<dbReference type="PANTHER" id="PTHR28142">
    <property type="entry name" value="MITOCHONDRIAL INNER MEMBRANE I-AAA PROTEASE SUPERCOMPLEX SUBUNIT MGR3-RELATED"/>
    <property type="match status" value="1"/>
</dbReference>
<dbReference type="Proteomes" id="UP001175261">
    <property type="component" value="Unassembled WGS sequence"/>
</dbReference>
<dbReference type="GO" id="GO:0031942">
    <property type="term" value="C:i-AAA complex"/>
    <property type="evidence" value="ECO:0007669"/>
    <property type="project" value="TreeGrafter"/>
</dbReference>
<dbReference type="Gene3D" id="1.25.40.10">
    <property type="entry name" value="Tetratricopeptide repeat domain"/>
    <property type="match status" value="1"/>
</dbReference>